<organism evidence="2 3">
    <name type="scientific">Ambispora gerdemannii</name>
    <dbReference type="NCBI Taxonomy" id="144530"/>
    <lineage>
        <taxon>Eukaryota</taxon>
        <taxon>Fungi</taxon>
        <taxon>Fungi incertae sedis</taxon>
        <taxon>Mucoromycota</taxon>
        <taxon>Glomeromycotina</taxon>
        <taxon>Glomeromycetes</taxon>
        <taxon>Archaeosporales</taxon>
        <taxon>Ambisporaceae</taxon>
        <taxon>Ambispora</taxon>
    </lineage>
</organism>
<dbReference type="Gene3D" id="3.40.50.300">
    <property type="entry name" value="P-loop containing nucleotide triphosphate hydrolases"/>
    <property type="match status" value="1"/>
</dbReference>
<evidence type="ECO:0000313" key="2">
    <source>
        <dbReference type="EMBL" id="CAG8613543.1"/>
    </source>
</evidence>
<sequence length="448" mass="51921">MKHEKIQIKEFEEKINANGDQIIKYKVIDTVGIEEIDTFGLLKSVIFDADVAKYTTIVRTNFPEFEDELKYQQDQQKLRAENPSIFKILSAIRIIYTDNPPLLGRTASVNQEIRKDLRKRLLVHLATCQGTYRPQNLDTMNDRVGSYMTENEKVLQELKNLKKLSEQQKKLSQEEKKRLIDQIQSLEEKSAQLRVQKYSFDGNGKSTLANVLTNSDEFTESAGSISEARGIQIKEFEERIDLSDDQTSRSSYHIKEGLNQILFVTNGRFTKEEINTFGLLRSVIFDTKVAAYTTIVRTNFPEFEDQDECDKDQLNLQNENDAIFKILRASRVIYIDNPPLKGRSVNTNREIREESRRILLTHLATCQGIYRPENLDDMNDRIGSYMTENERILQELENFKKRSEDEKRLSAEEKSKLNDKIRSLEAQSKNLQEQISHQAEPSGVCMIL</sequence>
<reference evidence="2" key="1">
    <citation type="submission" date="2021-06" db="EMBL/GenBank/DDBJ databases">
        <authorList>
            <person name="Kallberg Y."/>
            <person name="Tangrot J."/>
            <person name="Rosling A."/>
        </authorList>
    </citation>
    <scope>NUCLEOTIDE SEQUENCE</scope>
    <source>
        <strain evidence="2">MT106</strain>
    </source>
</reference>
<protein>
    <submittedName>
        <fullName evidence="2">1684_t:CDS:1</fullName>
    </submittedName>
</protein>
<dbReference type="InterPro" id="IPR027417">
    <property type="entry name" value="P-loop_NTPase"/>
</dbReference>
<dbReference type="AlphaFoldDB" id="A0A9N9GN03"/>
<dbReference type="Proteomes" id="UP000789831">
    <property type="component" value="Unassembled WGS sequence"/>
</dbReference>
<feature type="coiled-coil region" evidence="1">
    <location>
        <begin position="382"/>
        <end position="434"/>
    </location>
</feature>
<gene>
    <name evidence="2" type="ORF">AGERDE_LOCUS9714</name>
</gene>
<dbReference type="OrthoDB" id="8954335at2759"/>
<comment type="caution">
    <text evidence="2">The sequence shown here is derived from an EMBL/GenBank/DDBJ whole genome shotgun (WGS) entry which is preliminary data.</text>
</comment>
<name>A0A9N9GN03_9GLOM</name>
<evidence type="ECO:0000313" key="3">
    <source>
        <dbReference type="Proteomes" id="UP000789831"/>
    </source>
</evidence>
<feature type="coiled-coil region" evidence="1">
    <location>
        <begin position="148"/>
        <end position="196"/>
    </location>
</feature>
<accession>A0A9N9GN03</accession>
<proteinExistence type="predicted"/>
<keyword evidence="1" id="KW-0175">Coiled coil</keyword>
<keyword evidence="3" id="KW-1185">Reference proteome</keyword>
<evidence type="ECO:0000256" key="1">
    <source>
        <dbReference type="SAM" id="Coils"/>
    </source>
</evidence>
<dbReference type="EMBL" id="CAJVPL010002548">
    <property type="protein sequence ID" value="CAG8613543.1"/>
    <property type="molecule type" value="Genomic_DNA"/>
</dbReference>